<dbReference type="HOGENOM" id="CLU_1017833_0_0_2"/>
<name>A8A9Q8_IGNH4</name>
<sequence length="273" mass="29383">MRLELEGKELAALSWGAAVGAKYEGGGFATFFDENVKNELSLEEPAELVSCEESVCATYYGTKILITSYGTPLREFEVGVAPNWVLLDDKVVYLTYEEGVVAYSLEGKRLWRGLYGPARGAARAKGLIYVGTPFGALALSHEDGKVVKEVELGNGSWRVTSSCGSTLLLVNDEEASALALLAVKDLGDPEPVGEVKGVTGTPWISPDCLYVAVPSCGVSVFDLRGNLVFSQSLEGNSDECYGVQAHWGEKLLVGVVDEGLMKSYVLTYEPFSR</sequence>
<proteinExistence type="predicted"/>
<dbReference type="InterPro" id="IPR015943">
    <property type="entry name" value="WD40/YVTN_repeat-like_dom_sf"/>
</dbReference>
<accession>A8A9Q8</accession>
<dbReference type="InterPro" id="IPR011047">
    <property type="entry name" value="Quinoprotein_ADH-like_sf"/>
</dbReference>
<dbReference type="AlphaFoldDB" id="A8A9Q8"/>
<evidence type="ECO:0000313" key="2">
    <source>
        <dbReference type="Proteomes" id="UP000000262"/>
    </source>
</evidence>
<evidence type="ECO:0000313" key="1">
    <source>
        <dbReference type="EMBL" id="ABU81660.1"/>
    </source>
</evidence>
<dbReference type="Gene3D" id="2.130.10.10">
    <property type="entry name" value="YVTN repeat-like/Quinoprotein amine dehydrogenase"/>
    <property type="match status" value="1"/>
</dbReference>
<dbReference type="STRING" id="453591.Igni_0477"/>
<keyword evidence="2" id="KW-1185">Reference proteome</keyword>
<organism evidence="1 2">
    <name type="scientific">Ignicoccus hospitalis (strain KIN4/I / DSM 18386 / JCM 14125)</name>
    <dbReference type="NCBI Taxonomy" id="453591"/>
    <lineage>
        <taxon>Archaea</taxon>
        <taxon>Thermoproteota</taxon>
        <taxon>Thermoprotei</taxon>
        <taxon>Desulfurococcales</taxon>
        <taxon>Desulfurococcaceae</taxon>
        <taxon>Ignicoccus</taxon>
    </lineage>
</organism>
<dbReference type="Proteomes" id="UP000000262">
    <property type="component" value="Chromosome"/>
</dbReference>
<dbReference type="eggNOG" id="arCOG02491">
    <property type="taxonomic scope" value="Archaea"/>
</dbReference>
<gene>
    <name evidence="1" type="ordered locus">Igni_0477</name>
</gene>
<dbReference type="KEGG" id="iho:Igni_0477"/>
<dbReference type="PhylomeDB" id="A8A9Q8"/>
<dbReference type="SUPFAM" id="SSF50998">
    <property type="entry name" value="Quinoprotein alcohol dehydrogenase-like"/>
    <property type="match status" value="1"/>
</dbReference>
<dbReference type="EMBL" id="CP000816">
    <property type="protein sequence ID" value="ABU81660.1"/>
    <property type="molecule type" value="Genomic_DNA"/>
</dbReference>
<dbReference type="RefSeq" id="WP_011998512.1">
    <property type="nucleotide sequence ID" value="NC_009776.1"/>
</dbReference>
<dbReference type="GeneID" id="5563040"/>
<reference evidence="1 2" key="1">
    <citation type="journal article" date="2008" name="Genome Biol.">
        <title>A genomic analysis of the archaeal system Ignicoccus hospitalis-Nanoarchaeum equitans.</title>
        <authorList>
            <person name="Podar M."/>
            <person name="Anderson I."/>
            <person name="Makarova K.S."/>
            <person name="Elkins J.G."/>
            <person name="Ivanova N."/>
            <person name="Wall M.A."/>
            <person name="Lykidis A."/>
            <person name="Mavromatis K."/>
            <person name="Sun H."/>
            <person name="Hudson M.E."/>
            <person name="Chen W."/>
            <person name="Deciu C."/>
            <person name="Hutchison D."/>
            <person name="Eads J.R."/>
            <person name="Anderson A."/>
            <person name="Fernandes F."/>
            <person name="Szeto E."/>
            <person name="Lapidus A."/>
            <person name="Kyrpides N.C."/>
            <person name="Saier M.H.Jr."/>
            <person name="Richardson P.M."/>
            <person name="Rachel R."/>
            <person name="Huber H."/>
            <person name="Eisen J.A."/>
            <person name="Koonin E.V."/>
            <person name="Keller M."/>
            <person name="Stetter K.O."/>
        </authorList>
    </citation>
    <scope>NUCLEOTIDE SEQUENCE [LARGE SCALE GENOMIC DNA]</scope>
    <source>
        <strain evidence="2">KIN4/I / DSM 18386 / JCM 14125</strain>
    </source>
</reference>
<protein>
    <submittedName>
        <fullName evidence="1">Uncharacterized protein</fullName>
    </submittedName>
</protein>